<dbReference type="PANTHER" id="PTHR43776">
    <property type="entry name" value="TRANSPORT ATP-BINDING PROTEIN"/>
    <property type="match status" value="1"/>
</dbReference>
<dbReference type="PANTHER" id="PTHR43776:SF7">
    <property type="entry name" value="D,D-DIPEPTIDE TRANSPORT ATP-BINDING PROTEIN DDPF-RELATED"/>
    <property type="match status" value="1"/>
</dbReference>
<feature type="compositionally biased region" description="Basic and acidic residues" evidence="5">
    <location>
        <begin position="798"/>
        <end position="810"/>
    </location>
</feature>
<dbReference type="GO" id="GO:0055085">
    <property type="term" value="P:transmembrane transport"/>
    <property type="evidence" value="ECO:0007669"/>
    <property type="project" value="UniProtKB-ARBA"/>
</dbReference>
<feature type="region of interest" description="Disordered" evidence="5">
    <location>
        <begin position="782"/>
        <end position="810"/>
    </location>
</feature>
<evidence type="ECO:0000256" key="4">
    <source>
        <dbReference type="ARBA" id="ARBA00022840"/>
    </source>
</evidence>
<evidence type="ECO:0000256" key="1">
    <source>
        <dbReference type="ARBA" id="ARBA00005417"/>
    </source>
</evidence>
<dbReference type="Pfam" id="PF08352">
    <property type="entry name" value="oligo_HPY"/>
    <property type="match status" value="2"/>
</dbReference>
<evidence type="ECO:0000256" key="2">
    <source>
        <dbReference type="ARBA" id="ARBA00022448"/>
    </source>
</evidence>
<dbReference type="NCBIfam" id="NF007739">
    <property type="entry name" value="PRK10419.1"/>
    <property type="match status" value="2"/>
</dbReference>
<dbReference type="InterPro" id="IPR017871">
    <property type="entry name" value="ABC_transporter-like_CS"/>
</dbReference>
<keyword evidence="2" id="KW-0813">Transport</keyword>
<dbReference type="InterPro" id="IPR003439">
    <property type="entry name" value="ABC_transporter-like_ATP-bd"/>
</dbReference>
<dbReference type="EMBL" id="VJZC01000001">
    <property type="protein sequence ID" value="MPY55653.1"/>
    <property type="molecule type" value="Genomic_DNA"/>
</dbReference>
<dbReference type="InterPro" id="IPR027417">
    <property type="entry name" value="P-loop_NTPase"/>
</dbReference>
<keyword evidence="8" id="KW-1185">Reference proteome</keyword>
<dbReference type="InterPro" id="IPR050319">
    <property type="entry name" value="ABC_transp_ATP-bind"/>
</dbReference>
<dbReference type="AlphaFoldDB" id="A0A5N8X854"/>
<keyword evidence="3" id="KW-0547">Nucleotide-binding</keyword>
<feature type="domain" description="ABC transporter" evidence="6">
    <location>
        <begin position="190"/>
        <end position="434"/>
    </location>
</feature>
<dbReference type="InterPro" id="IPR013563">
    <property type="entry name" value="Oligopep_ABC_C"/>
</dbReference>
<dbReference type="Gene3D" id="3.40.50.300">
    <property type="entry name" value="P-loop containing nucleotide triphosphate hydrolases"/>
    <property type="match status" value="2"/>
</dbReference>
<keyword evidence="4 7" id="KW-0067">ATP-binding</keyword>
<organism evidence="7 8">
    <name type="scientific">Streptomyces spongiae</name>
    <dbReference type="NCBI Taxonomy" id="565072"/>
    <lineage>
        <taxon>Bacteria</taxon>
        <taxon>Bacillati</taxon>
        <taxon>Actinomycetota</taxon>
        <taxon>Actinomycetes</taxon>
        <taxon>Kitasatosporales</taxon>
        <taxon>Streptomycetaceae</taxon>
        <taxon>Streptomyces</taxon>
    </lineage>
</organism>
<dbReference type="CDD" id="cd03257">
    <property type="entry name" value="ABC_NikE_OppD_transporters"/>
    <property type="match status" value="2"/>
</dbReference>
<dbReference type="FunFam" id="3.40.50.300:FF:000016">
    <property type="entry name" value="Oligopeptide ABC transporter ATP-binding component"/>
    <property type="match status" value="1"/>
</dbReference>
<dbReference type="SUPFAM" id="SSF52540">
    <property type="entry name" value="P-loop containing nucleoside triphosphate hydrolases"/>
    <property type="match status" value="2"/>
</dbReference>
<dbReference type="PROSITE" id="PS50893">
    <property type="entry name" value="ABC_TRANSPORTER_2"/>
    <property type="match status" value="2"/>
</dbReference>
<dbReference type="InterPro" id="IPR003593">
    <property type="entry name" value="AAA+_ATPase"/>
</dbReference>
<evidence type="ECO:0000259" key="6">
    <source>
        <dbReference type="PROSITE" id="PS50893"/>
    </source>
</evidence>
<gene>
    <name evidence="7" type="ORF">FNH08_00145</name>
</gene>
<feature type="region of interest" description="Disordered" evidence="5">
    <location>
        <begin position="1"/>
        <end position="171"/>
    </location>
</feature>
<evidence type="ECO:0000256" key="5">
    <source>
        <dbReference type="SAM" id="MobiDB-lite"/>
    </source>
</evidence>
<dbReference type="SMART" id="SM00382">
    <property type="entry name" value="AAA"/>
    <property type="match status" value="2"/>
</dbReference>
<dbReference type="GO" id="GO:0015833">
    <property type="term" value="P:peptide transport"/>
    <property type="evidence" value="ECO:0007669"/>
    <property type="project" value="InterPro"/>
</dbReference>
<comment type="similarity">
    <text evidence="1">Belongs to the ABC transporter superfamily.</text>
</comment>
<proteinExistence type="inferred from homology"/>
<dbReference type="NCBIfam" id="NF008453">
    <property type="entry name" value="PRK11308.1"/>
    <property type="match status" value="2"/>
</dbReference>
<dbReference type="OrthoDB" id="4008250at2"/>
<dbReference type="NCBIfam" id="TIGR01727">
    <property type="entry name" value="oligo_HPY"/>
    <property type="match status" value="1"/>
</dbReference>
<dbReference type="PROSITE" id="PS00211">
    <property type="entry name" value="ABC_TRANSPORTER_1"/>
    <property type="match status" value="2"/>
</dbReference>
<reference evidence="7 8" key="1">
    <citation type="submission" date="2019-07" db="EMBL/GenBank/DDBJ databases">
        <title>New species of Amycolatopsis and Streptomyces.</title>
        <authorList>
            <person name="Duangmal K."/>
            <person name="Teo W.F.A."/>
            <person name="Lipun K."/>
        </authorList>
    </citation>
    <scope>NUCLEOTIDE SEQUENCE [LARGE SCALE GENOMIC DNA]</scope>
    <source>
        <strain evidence="7 8">NBRC 106415</strain>
    </source>
</reference>
<accession>A0A5N8X854</accession>
<evidence type="ECO:0000256" key="3">
    <source>
        <dbReference type="ARBA" id="ARBA00022741"/>
    </source>
</evidence>
<evidence type="ECO:0000313" key="8">
    <source>
        <dbReference type="Proteomes" id="UP000400924"/>
    </source>
</evidence>
<name>A0A5N8X854_9ACTN</name>
<dbReference type="GO" id="GO:0016887">
    <property type="term" value="F:ATP hydrolysis activity"/>
    <property type="evidence" value="ECO:0007669"/>
    <property type="project" value="InterPro"/>
</dbReference>
<evidence type="ECO:0000313" key="7">
    <source>
        <dbReference type="EMBL" id="MPY55653.1"/>
    </source>
</evidence>
<protein>
    <submittedName>
        <fullName evidence="7">ABC transporter ATP-binding protein</fullName>
    </submittedName>
</protein>
<dbReference type="Pfam" id="PF00005">
    <property type="entry name" value="ABC_tran"/>
    <property type="match status" value="2"/>
</dbReference>
<feature type="compositionally biased region" description="Basic residues" evidence="5">
    <location>
        <begin position="1"/>
        <end position="43"/>
    </location>
</feature>
<feature type="domain" description="ABC transporter" evidence="6">
    <location>
        <begin position="543"/>
        <end position="784"/>
    </location>
</feature>
<sequence length="810" mass="87980">MEGRIRRLPHQPSRRPHVRTARTARHRGHRRRARRRLLARRRGAPAAVPADRVPHDAQRGGRPGTPALHRGGTDAGAVRPAHRLPPHPSQHLPHAPRHLPAGLRRSAHRSVRTVLPGARRSARNTRLGVPPPGRPEHAHRQPVGLPRPRPADPADRHQHHPPGRLDVRPLLRPRSTAVTGIQRQSAAPLLSVRDLRVKTRQGRILLNGTSFDLRAGEVLGIVGESGSGKTMTARALARALADGVSAEGEVVFDGTSLLDVSERELRPLRGSRIAMVLQDPFTALNPLQTVREHLRESLGPAVRRNKAEARSEVERRLAEVGLAAEVADRYPFQLSGGMRQRVAIATALAQDPTFLIADEPTTALDATTQAQVLELLRKLQRDRGMALILITHDLRVAFSVCDRIMVMYAGTVLEHAPTEQLARRPRHPYSLGLMLAEPPVNRYQERLVSVPGNVPPAHSVTQTCAFADRCQWRRDACISGPPPLAEVSPPGAVVEHHSACVRAADLSDEMDAAIRSRSTTADEPPVRGLGAPLLQVRALSKTFRTASLTGRRKENVALADVTFEIAEGESLGLLGETGSGKTTTARCVLGLSTPTSGAIELDGFDISDYRRLSREQRARVRRLVQVVFQDPYASLNPSMTIETALGEAITAGGAGVHGAPGTVAELLDLVGLPQIHARRHPSALSGGERQRVAIARALAVRPKLLICDEPVAALDVSVQAQILELLRDIRTRYGTSMLFITHDLSVVRQMTDRTLVLKDGTIVEAGDTAQLLDAPQHPYTRSLVASVPGPRAATADTTSKDVSREPSRKA</sequence>
<comment type="caution">
    <text evidence="7">The sequence shown here is derived from an EMBL/GenBank/DDBJ whole genome shotgun (WGS) entry which is preliminary data.</text>
</comment>
<dbReference type="GO" id="GO:0005524">
    <property type="term" value="F:ATP binding"/>
    <property type="evidence" value="ECO:0007669"/>
    <property type="project" value="UniProtKB-KW"/>
</dbReference>
<dbReference type="Proteomes" id="UP000400924">
    <property type="component" value="Unassembled WGS sequence"/>
</dbReference>